<dbReference type="InterPro" id="IPR052912">
    <property type="entry name" value="UPF0111_domain"/>
</dbReference>
<reference evidence="1 2" key="1">
    <citation type="submission" date="2019-08" db="EMBL/GenBank/DDBJ databases">
        <title>Arthrobacter sp. nov., isolated from plateau pika and Tibetan wild ass.</title>
        <authorList>
            <person name="Ge Y."/>
        </authorList>
    </citation>
    <scope>NUCLEOTIDE SEQUENCE [LARGE SCALE GENOMIC DNA]</scope>
    <source>
        <strain evidence="1 2">785</strain>
    </source>
</reference>
<protein>
    <submittedName>
        <fullName evidence="1">Nuclease PIN</fullName>
    </submittedName>
</protein>
<name>A0A5N6MS50_9MICC</name>
<dbReference type="InterPro" id="IPR038078">
    <property type="entry name" value="PhoU-like_sf"/>
</dbReference>
<accession>A0A5N6MS50</accession>
<proteinExistence type="predicted"/>
<dbReference type="PANTHER" id="PTHR37298">
    <property type="entry name" value="UPF0111 PROTEIN YKAA"/>
    <property type="match status" value="1"/>
</dbReference>
<organism evidence="1 2">
    <name type="scientific">Arthrobacter yangruifuii</name>
    <dbReference type="NCBI Taxonomy" id="2606616"/>
    <lineage>
        <taxon>Bacteria</taxon>
        <taxon>Bacillati</taxon>
        <taxon>Actinomycetota</taxon>
        <taxon>Actinomycetes</taxon>
        <taxon>Micrococcales</taxon>
        <taxon>Micrococcaceae</taxon>
        <taxon>Arthrobacter</taxon>
    </lineage>
</organism>
<dbReference type="AlphaFoldDB" id="A0A5N6MS50"/>
<sequence>MKLQLFPQENAGLELLSRMASQLLRGTAVLAEILGADPEEFDRLTEQLHQIDAETIDLHFALMTQMRTSFINPLPREDLYELSLVLMSAMECLDASAETISLYKLSGVSRRASEQLEVIGRQAELTASAVRRLASLEDLEEYWIEMLRLARRAERSRRIWVAELMREYKPLAYARHRDLADQLSGTSAELRRAATFVGGILVRES</sequence>
<evidence type="ECO:0000313" key="1">
    <source>
        <dbReference type="EMBL" id="KAD4059623.1"/>
    </source>
</evidence>
<gene>
    <name evidence="1" type="ORF">GD627_00480</name>
</gene>
<dbReference type="Proteomes" id="UP000326852">
    <property type="component" value="Unassembled WGS sequence"/>
</dbReference>
<evidence type="ECO:0000313" key="2">
    <source>
        <dbReference type="Proteomes" id="UP000326852"/>
    </source>
</evidence>
<dbReference type="PANTHER" id="PTHR37298:SF1">
    <property type="entry name" value="UPF0111 PROTEIN YKAA"/>
    <property type="match status" value="1"/>
</dbReference>
<dbReference type="Gene3D" id="1.20.58.220">
    <property type="entry name" value="Phosphate transport system protein phou homolog 2, domain 2"/>
    <property type="match status" value="1"/>
</dbReference>
<dbReference type="RefSeq" id="WP_152270925.1">
    <property type="nucleotide sequence ID" value="NZ_VTFX01000001.1"/>
</dbReference>
<keyword evidence="2" id="KW-1185">Reference proteome</keyword>
<dbReference type="EMBL" id="VTFX01000001">
    <property type="protein sequence ID" value="KAD4059623.1"/>
    <property type="molecule type" value="Genomic_DNA"/>
</dbReference>
<comment type="caution">
    <text evidence="1">The sequence shown here is derived from an EMBL/GenBank/DDBJ whole genome shotgun (WGS) entry which is preliminary data.</text>
</comment>